<feature type="domain" description="DUF2207" evidence="4">
    <location>
        <begin position="23"/>
        <end position="213"/>
    </location>
</feature>
<feature type="compositionally biased region" description="Gly residues" evidence="1">
    <location>
        <begin position="596"/>
        <end position="616"/>
    </location>
</feature>
<dbReference type="Pfam" id="PF20990">
    <property type="entry name" value="DUF2207_C"/>
    <property type="match status" value="1"/>
</dbReference>
<evidence type="ECO:0000256" key="3">
    <source>
        <dbReference type="SAM" id="SignalP"/>
    </source>
</evidence>
<reference evidence="6 7" key="1">
    <citation type="submission" date="2018-07" db="EMBL/GenBank/DDBJ databases">
        <title>Genomic Encyclopedia of Type Strains, Phase IV (KMG-IV): sequencing the most valuable type-strain genomes for metagenomic binning, comparative biology and taxonomic classification.</title>
        <authorList>
            <person name="Goeker M."/>
        </authorList>
    </citation>
    <scope>NUCLEOTIDE SEQUENCE [LARGE SCALE GENOMIC DNA]</scope>
    <source>
        <strain evidence="6 7">DSM 26407</strain>
    </source>
</reference>
<keyword evidence="7" id="KW-1185">Reference proteome</keyword>
<proteinExistence type="predicted"/>
<name>A0A369C0Z0_9GAMM</name>
<dbReference type="InterPro" id="IPR018702">
    <property type="entry name" value="DUF2207"/>
</dbReference>
<dbReference type="EMBL" id="QPJY01000009">
    <property type="protein sequence ID" value="RCX26476.1"/>
    <property type="molecule type" value="Genomic_DNA"/>
</dbReference>
<feature type="transmembrane region" description="Helical" evidence="2">
    <location>
        <begin position="385"/>
        <end position="404"/>
    </location>
</feature>
<keyword evidence="2" id="KW-0812">Transmembrane</keyword>
<dbReference type="RefSeq" id="WP_114280561.1">
    <property type="nucleotide sequence ID" value="NZ_QPJY01000009.1"/>
</dbReference>
<feature type="signal peptide" evidence="3">
    <location>
        <begin position="1"/>
        <end position="20"/>
    </location>
</feature>
<keyword evidence="3" id="KW-0732">Signal</keyword>
<evidence type="ECO:0000313" key="7">
    <source>
        <dbReference type="Proteomes" id="UP000252707"/>
    </source>
</evidence>
<protein>
    <submittedName>
        <fullName evidence="6">Putative membrane protein DUF2207</fullName>
    </submittedName>
</protein>
<evidence type="ECO:0000313" key="6">
    <source>
        <dbReference type="EMBL" id="RCX26476.1"/>
    </source>
</evidence>
<accession>A0A369C0Z0</accession>
<feature type="transmembrane region" description="Helical" evidence="2">
    <location>
        <begin position="433"/>
        <end position="451"/>
    </location>
</feature>
<sequence>MRFRPLLFVALLLVLSPALAAERILDFHSDITIDPDGSMVVRETIAVRAEGDNIRRGIYRDFPTRYRDRFGRETVVDFQVLAAARDGAQENWRTEALSNGVRVYLGRSDVFLSTGEYTYTLSYRTDRQLGFFDDHDELYWNVTGNGWDFPIDHASARVTLPGGAPAGELIAYTGPQGAQGSDWSARADGAGRAVFETTRSLRPREGLTIVVTWPKGYVREPTGMERAGWFLRDNRGALLGALGLAVVAGFYLVTWSRVGRDPLGGPVIPLYEPPAGVSAAGARYLDRMGFDNRAFAAALISLAVKGYLSISEPSRHSYVLERKPGAGEAGLSRGERALAKKLFDKGERVALKKSNHQIVSSAIKALKTALEGEHQKTHFSNNRGYLVPGLALSAAALLGAGLPVAQDPAAFLFLTVWLTGWSFGVFMLVAQRIWIMVVAFGFFEVMALGMYVLTTSWAVAVLLLGLVGLNILFHHLLKAPTRAGRRLMDQIAGFRMYLSVAEGDRLRTLEGPERTPELYERYLPYAMALGVEQAWSERFADVLAGAAAAEHPYRPGWYRGTGWDGLHAGSFAAGLGAGVASAAASASTAPGSSSGSSGGGGGSSGGGGGGGGGGGW</sequence>
<dbReference type="OrthoDB" id="9767603at2"/>
<dbReference type="AlphaFoldDB" id="A0A369C0Z0"/>
<comment type="caution">
    <text evidence="6">The sequence shown here is derived from an EMBL/GenBank/DDBJ whole genome shotgun (WGS) entry which is preliminary data.</text>
</comment>
<feature type="chain" id="PRO_5016653428" evidence="3">
    <location>
        <begin position="21"/>
        <end position="616"/>
    </location>
</feature>
<feature type="transmembrane region" description="Helical" evidence="2">
    <location>
        <begin position="236"/>
        <end position="253"/>
    </location>
</feature>
<feature type="transmembrane region" description="Helical" evidence="2">
    <location>
        <begin position="457"/>
        <end position="477"/>
    </location>
</feature>
<dbReference type="InterPro" id="IPR048389">
    <property type="entry name" value="YciQ-like_C"/>
</dbReference>
<keyword evidence="2" id="KW-1133">Transmembrane helix</keyword>
<keyword evidence="2" id="KW-0472">Membrane</keyword>
<dbReference type="Proteomes" id="UP000252707">
    <property type="component" value="Unassembled WGS sequence"/>
</dbReference>
<feature type="region of interest" description="Disordered" evidence="1">
    <location>
        <begin position="586"/>
        <end position="616"/>
    </location>
</feature>
<organism evidence="6 7">
    <name type="scientific">Thioalbus denitrificans</name>
    <dbReference type="NCBI Taxonomy" id="547122"/>
    <lineage>
        <taxon>Bacteria</taxon>
        <taxon>Pseudomonadati</taxon>
        <taxon>Pseudomonadota</taxon>
        <taxon>Gammaproteobacteria</taxon>
        <taxon>Chromatiales</taxon>
        <taxon>Ectothiorhodospiraceae</taxon>
        <taxon>Thioalbus</taxon>
    </lineage>
</organism>
<evidence type="ECO:0000256" key="1">
    <source>
        <dbReference type="SAM" id="MobiDB-lite"/>
    </source>
</evidence>
<evidence type="ECO:0000259" key="4">
    <source>
        <dbReference type="Pfam" id="PF09972"/>
    </source>
</evidence>
<feature type="compositionally biased region" description="Low complexity" evidence="1">
    <location>
        <begin position="586"/>
        <end position="595"/>
    </location>
</feature>
<feature type="domain" description="Predicted membrane protein YciQ-like C-terminal" evidence="5">
    <location>
        <begin position="270"/>
        <end position="539"/>
    </location>
</feature>
<gene>
    <name evidence="6" type="ORF">DFQ59_1095</name>
</gene>
<evidence type="ECO:0000256" key="2">
    <source>
        <dbReference type="SAM" id="Phobius"/>
    </source>
</evidence>
<evidence type="ECO:0000259" key="5">
    <source>
        <dbReference type="Pfam" id="PF20990"/>
    </source>
</evidence>
<dbReference type="Pfam" id="PF09972">
    <property type="entry name" value="DUF2207"/>
    <property type="match status" value="1"/>
</dbReference>
<feature type="transmembrane region" description="Helical" evidence="2">
    <location>
        <begin position="410"/>
        <end position="428"/>
    </location>
</feature>